<keyword evidence="2" id="KW-1185">Reference proteome</keyword>
<reference evidence="1 2" key="1">
    <citation type="submission" date="2021-04" db="EMBL/GenBank/DDBJ databases">
        <authorList>
            <person name="Bliznina A."/>
        </authorList>
    </citation>
    <scope>NUCLEOTIDE SEQUENCE [LARGE SCALE GENOMIC DNA]</scope>
</reference>
<sequence>MAPEEKNAQIRNSNSSRWNIPAKWCPNSIVNCSAQHKLGDNVSCLHLFQEQIRKIRAKSRDRQIRKRENAKSTISGPVSCEADGVVHQIGPSGSDKLYLRRGNNPFVT</sequence>
<gene>
    <name evidence="1" type="ORF">OKIOD_LOCUS6252</name>
</gene>
<evidence type="ECO:0000313" key="2">
    <source>
        <dbReference type="Proteomes" id="UP001158576"/>
    </source>
</evidence>
<dbReference type="EMBL" id="OU015569">
    <property type="protein sequence ID" value="CAG5096598.1"/>
    <property type="molecule type" value="Genomic_DNA"/>
</dbReference>
<proteinExistence type="predicted"/>
<dbReference type="Proteomes" id="UP001158576">
    <property type="component" value="Chromosome XSR"/>
</dbReference>
<name>A0ABN7SGV5_OIKDI</name>
<organism evidence="1 2">
    <name type="scientific">Oikopleura dioica</name>
    <name type="common">Tunicate</name>
    <dbReference type="NCBI Taxonomy" id="34765"/>
    <lineage>
        <taxon>Eukaryota</taxon>
        <taxon>Metazoa</taxon>
        <taxon>Chordata</taxon>
        <taxon>Tunicata</taxon>
        <taxon>Appendicularia</taxon>
        <taxon>Copelata</taxon>
        <taxon>Oikopleuridae</taxon>
        <taxon>Oikopleura</taxon>
    </lineage>
</organism>
<protein>
    <submittedName>
        <fullName evidence="1">Oidioi.mRNA.OKI2018_I69.XSR.g14694.t1.cds</fullName>
    </submittedName>
</protein>
<accession>A0ABN7SGV5</accession>
<evidence type="ECO:0000313" key="1">
    <source>
        <dbReference type="EMBL" id="CAG5096598.1"/>
    </source>
</evidence>